<dbReference type="AlphaFoldDB" id="A0A3B1D302"/>
<dbReference type="InterPro" id="IPR021516">
    <property type="entry name" value="DUF3179"/>
</dbReference>
<evidence type="ECO:0008006" key="2">
    <source>
        <dbReference type="Google" id="ProtNLM"/>
    </source>
</evidence>
<accession>A0A3B1D302</accession>
<name>A0A3B1D302_9ZZZZ</name>
<evidence type="ECO:0000313" key="1">
    <source>
        <dbReference type="EMBL" id="VAX33151.1"/>
    </source>
</evidence>
<dbReference type="Pfam" id="PF11376">
    <property type="entry name" value="DUF3179"/>
    <property type="match status" value="1"/>
</dbReference>
<organism evidence="1">
    <name type="scientific">hydrothermal vent metagenome</name>
    <dbReference type="NCBI Taxonomy" id="652676"/>
    <lineage>
        <taxon>unclassified sequences</taxon>
        <taxon>metagenomes</taxon>
        <taxon>ecological metagenomes</taxon>
    </lineage>
</organism>
<dbReference type="EMBL" id="UOGF01000102">
    <property type="protein sequence ID" value="VAX33151.1"/>
    <property type="molecule type" value="Genomic_DNA"/>
</dbReference>
<sequence>MKRYRFLHLLILIPFLSGFDMTKHNIPIDEILSGGPPKDGIPALSNPKFVSAEEADFVKKDDRVLGLFINGEAKAYPIKIMNWHEIVNDTVGGKKVMVSYCPLCGTGMAFDPHIEGKHHTFGVSGLLYKSDVLMYDHQTESLWSQIKQEAVTGKRTGTRIKMIPLSHTTWEGWRKKHPLTRVLSTDTGYTRNYFRDPYTAYSGNDLLMFPVGKVDERYPTKSWVLGVTLSGQSKGYSFLELRNAPRSFTDTIGKETIKIVYEPKYRTTQVFNSKGKEIPTIIAYWFAWAAFHPDAAVYTAPLSTE</sequence>
<protein>
    <recommendedName>
        <fullName evidence="2">DUF3179 domain-containing protein</fullName>
    </recommendedName>
</protein>
<reference evidence="1" key="1">
    <citation type="submission" date="2018-06" db="EMBL/GenBank/DDBJ databases">
        <authorList>
            <person name="Zhirakovskaya E."/>
        </authorList>
    </citation>
    <scope>NUCLEOTIDE SEQUENCE</scope>
</reference>
<proteinExistence type="predicted"/>
<gene>
    <name evidence="1" type="ORF">MNBD_NITROSPIRAE01-1522</name>
</gene>